<evidence type="ECO:0000313" key="2">
    <source>
        <dbReference type="EMBL" id="KYP44422.1"/>
    </source>
</evidence>
<evidence type="ECO:0000313" key="3">
    <source>
        <dbReference type="Proteomes" id="UP000075243"/>
    </source>
</evidence>
<gene>
    <name evidence="2" type="ORF">KK1_034056</name>
</gene>
<proteinExistence type="predicted"/>
<evidence type="ECO:0000256" key="1">
    <source>
        <dbReference type="SAM" id="MobiDB-lite"/>
    </source>
</evidence>
<dbReference type="InterPro" id="IPR051596">
    <property type="entry name" value="Caulimoviridae_Movement"/>
</dbReference>
<dbReference type="Pfam" id="PF01107">
    <property type="entry name" value="MP"/>
    <property type="match status" value="1"/>
</dbReference>
<dbReference type="InterPro" id="IPR028919">
    <property type="entry name" value="Viral_movement"/>
</dbReference>
<sequence>MFSCKSSNPGSSSLSEKQFKPQSSNVFNEEFCFEDHNQELDDWQLPKVSANEIYKLDGRWFKQTDYIIKTAESQIPLSNEEEEFHLLDEQSLKEEAKKYNYLHIGCIQVAIKPLGIKGLDNSILCCLRDLRHLRFNQSLIGTVETSLAKGPIFFNCFPNRTISLKDRNILDALYLQIQTKDLHMKPGSIRLTLIYRIQYKVMNSIRSKVYKPLEVGTTTLFLTDFSKANVVVPVSIKWEDVTLPDS</sequence>
<dbReference type="AlphaFoldDB" id="A0A151RPG4"/>
<dbReference type="Gramene" id="C.cajan_31517.t">
    <property type="protein sequence ID" value="C.cajan_31517.t.cds1"/>
    <property type="gene ID" value="C.cajan_31517"/>
</dbReference>
<keyword evidence="3" id="KW-1185">Reference proteome</keyword>
<organism evidence="2 3">
    <name type="scientific">Cajanus cajan</name>
    <name type="common">Pigeon pea</name>
    <name type="synonym">Cajanus indicus</name>
    <dbReference type="NCBI Taxonomy" id="3821"/>
    <lineage>
        <taxon>Eukaryota</taxon>
        <taxon>Viridiplantae</taxon>
        <taxon>Streptophyta</taxon>
        <taxon>Embryophyta</taxon>
        <taxon>Tracheophyta</taxon>
        <taxon>Spermatophyta</taxon>
        <taxon>Magnoliopsida</taxon>
        <taxon>eudicotyledons</taxon>
        <taxon>Gunneridae</taxon>
        <taxon>Pentapetalae</taxon>
        <taxon>rosids</taxon>
        <taxon>fabids</taxon>
        <taxon>Fabales</taxon>
        <taxon>Fabaceae</taxon>
        <taxon>Papilionoideae</taxon>
        <taxon>50 kb inversion clade</taxon>
        <taxon>NPAAA clade</taxon>
        <taxon>indigoferoid/millettioid clade</taxon>
        <taxon>Phaseoleae</taxon>
        <taxon>Cajanus</taxon>
    </lineage>
</organism>
<dbReference type="EMBL" id="KQ483626">
    <property type="protein sequence ID" value="KYP44422.1"/>
    <property type="molecule type" value="Genomic_DNA"/>
</dbReference>
<dbReference type="PANTHER" id="PTHR47599">
    <property type="entry name" value="CELL-TO-CELL MOVEMENT PROTEIN"/>
    <property type="match status" value="1"/>
</dbReference>
<name>A0A151RPG4_CAJCA</name>
<reference evidence="2" key="1">
    <citation type="journal article" date="2012" name="Nat. Biotechnol.">
        <title>Draft genome sequence of pigeonpea (Cajanus cajan), an orphan legume crop of resource-poor farmers.</title>
        <authorList>
            <person name="Varshney R.K."/>
            <person name="Chen W."/>
            <person name="Li Y."/>
            <person name="Bharti A.K."/>
            <person name="Saxena R.K."/>
            <person name="Schlueter J.A."/>
            <person name="Donoghue M.T."/>
            <person name="Azam S."/>
            <person name="Fan G."/>
            <person name="Whaley A.M."/>
            <person name="Farmer A.D."/>
            <person name="Sheridan J."/>
            <person name="Iwata A."/>
            <person name="Tuteja R."/>
            <person name="Penmetsa R.V."/>
            <person name="Wu W."/>
            <person name="Upadhyaya H.D."/>
            <person name="Yang S.P."/>
            <person name="Shah T."/>
            <person name="Saxena K.B."/>
            <person name="Michael T."/>
            <person name="McCombie W.R."/>
            <person name="Yang B."/>
            <person name="Zhang G."/>
            <person name="Yang H."/>
            <person name="Wang J."/>
            <person name="Spillane C."/>
            <person name="Cook D.R."/>
            <person name="May G.D."/>
            <person name="Xu X."/>
            <person name="Jackson S.A."/>
        </authorList>
    </citation>
    <scope>NUCLEOTIDE SEQUENCE [LARGE SCALE GENOMIC DNA]</scope>
</reference>
<feature type="region of interest" description="Disordered" evidence="1">
    <location>
        <begin position="1"/>
        <end position="20"/>
    </location>
</feature>
<protein>
    <submittedName>
        <fullName evidence="2">Polyprotein</fullName>
    </submittedName>
</protein>
<dbReference type="Proteomes" id="UP000075243">
    <property type="component" value="Unassembled WGS sequence"/>
</dbReference>
<dbReference type="PANTHER" id="PTHR47599:SF4">
    <property type="entry name" value="POLYPROTEIN"/>
    <property type="match status" value="1"/>
</dbReference>
<accession>A0A151RPG4</accession>
<dbReference type="OMA" id="HISCIRI"/>